<dbReference type="EMBL" id="VBAN01000076">
    <property type="protein sequence ID" value="TMI84149.1"/>
    <property type="molecule type" value="Genomic_DNA"/>
</dbReference>
<dbReference type="Proteomes" id="UP000318093">
    <property type="component" value="Unassembled WGS sequence"/>
</dbReference>
<sequence>MAMTRPGSEATGALTWAIPAAVAVWIVIFAWRPANFWLLMAAGTGGLGGLALRLRGAFPIEEGVRAQDLGTGAAAAAALYGVFALGRAIAGRLLPSAPGQISDVYALRAQAPWPVIALLLLLVIGPGEELFWRGLVQWGLVRRFGPGLGWGAATAIYGGVHAAAANPMLMLAALVAADRAAYRVPRPLGPHGLPPAALSVMPARPAPRVPPMTNGTCAGTCQNDQFWLSYSHEAGAHCGIEGQAQRVSSGRAPR</sequence>
<feature type="transmembrane region" description="Helical" evidence="1">
    <location>
        <begin position="115"/>
        <end position="135"/>
    </location>
</feature>
<feature type="domain" description="CAAX prenyl protease 2/Lysostaphin resistance protein A-like" evidence="2">
    <location>
        <begin position="113"/>
        <end position="175"/>
    </location>
</feature>
<organism evidence="3 4">
    <name type="scientific">Candidatus Segetimicrobium genomatis</name>
    <dbReference type="NCBI Taxonomy" id="2569760"/>
    <lineage>
        <taxon>Bacteria</taxon>
        <taxon>Bacillati</taxon>
        <taxon>Candidatus Sysuimicrobiota</taxon>
        <taxon>Candidatus Sysuimicrobiia</taxon>
        <taxon>Candidatus Sysuimicrobiales</taxon>
        <taxon>Candidatus Segetimicrobiaceae</taxon>
        <taxon>Candidatus Segetimicrobium</taxon>
    </lineage>
</organism>
<dbReference type="AlphaFoldDB" id="A0A537JKS8"/>
<name>A0A537JKS8_9BACT</name>
<reference evidence="3 4" key="1">
    <citation type="journal article" date="2019" name="Nat. Microbiol.">
        <title>Mediterranean grassland soil C-N compound turnover is dependent on rainfall and depth, and is mediated by genomically divergent microorganisms.</title>
        <authorList>
            <person name="Diamond S."/>
            <person name="Andeer P.F."/>
            <person name="Li Z."/>
            <person name="Crits-Christoph A."/>
            <person name="Burstein D."/>
            <person name="Anantharaman K."/>
            <person name="Lane K.R."/>
            <person name="Thomas B.C."/>
            <person name="Pan C."/>
            <person name="Northen T.R."/>
            <person name="Banfield J.F."/>
        </authorList>
    </citation>
    <scope>NUCLEOTIDE SEQUENCE [LARGE SCALE GENOMIC DNA]</scope>
    <source>
        <strain evidence="3">NP_6</strain>
    </source>
</reference>
<dbReference type="GO" id="GO:0008237">
    <property type="term" value="F:metallopeptidase activity"/>
    <property type="evidence" value="ECO:0007669"/>
    <property type="project" value="UniProtKB-KW"/>
</dbReference>
<keyword evidence="3" id="KW-0645">Protease</keyword>
<keyword evidence="1" id="KW-1133">Transmembrane helix</keyword>
<dbReference type="GO" id="GO:0004175">
    <property type="term" value="F:endopeptidase activity"/>
    <property type="evidence" value="ECO:0007669"/>
    <property type="project" value="UniProtKB-ARBA"/>
</dbReference>
<feature type="transmembrane region" description="Helical" evidence="1">
    <location>
        <begin position="74"/>
        <end position="94"/>
    </location>
</feature>
<feature type="transmembrane region" description="Helical" evidence="1">
    <location>
        <begin position="12"/>
        <end position="31"/>
    </location>
</feature>
<feature type="transmembrane region" description="Helical" evidence="1">
    <location>
        <begin position="36"/>
        <end position="54"/>
    </location>
</feature>
<dbReference type="GO" id="GO:0080120">
    <property type="term" value="P:CAAX-box protein maturation"/>
    <property type="evidence" value="ECO:0007669"/>
    <property type="project" value="UniProtKB-ARBA"/>
</dbReference>
<dbReference type="InterPro" id="IPR003675">
    <property type="entry name" value="Rce1/LyrA-like_dom"/>
</dbReference>
<comment type="caution">
    <text evidence="3">The sequence shown here is derived from an EMBL/GenBank/DDBJ whole genome shotgun (WGS) entry which is preliminary data.</text>
</comment>
<keyword evidence="1" id="KW-0812">Transmembrane</keyword>
<proteinExistence type="predicted"/>
<evidence type="ECO:0000313" key="3">
    <source>
        <dbReference type="EMBL" id="TMI84149.1"/>
    </source>
</evidence>
<evidence type="ECO:0000256" key="1">
    <source>
        <dbReference type="SAM" id="Phobius"/>
    </source>
</evidence>
<protein>
    <submittedName>
        <fullName evidence="3">CPBP family intramembrane metalloprotease</fullName>
    </submittedName>
</protein>
<feature type="transmembrane region" description="Helical" evidence="1">
    <location>
        <begin position="155"/>
        <end position="177"/>
    </location>
</feature>
<accession>A0A537JKS8</accession>
<evidence type="ECO:0000259" key="2">
    <source>
        <dbReference type="Pfam" id="PF02517"/>
    </source>
</evidence>
<dbReference type="Pfam" id="PF02517">
    <property type="entry name" value="Rce1-like"/>
    <property type="match status" value="1"/>
</dbReference>
<gene>
    <name evidence="3" type="ORF">E6H03_02560</name>
</gene>
<keyword evidence="3" id="KW-0482">Metalloprotease</keyword>
<evidence type="ECO:0000313" key="4">
    <source>
        <dbReference type="Proteomes" id="UP000318093"/>
    </source>
</evidence>
<keyword evidence="1" id="KW-0472">Membrane</keyword>
<dbReference type="GO" id="GO:0006508">
    <property type="term" value="P:proteolysis"/>
    <property type="evidence" value="ECO:0007669"/>
    <property type="project" value="UniProtKB-KW"/>
</dbReference>
<keyword evidence="3" id="KW-0378">Hydrolase</keyword>